<dbReference type="GO" id="GO:0003723">
    <property type="term" value="F:RNA binding"/>
    <property type="evidence" value="ECO:0007669"/>
    <property type="project" value="InterPro"/>
</dbReference>
<dbReference type="GO" id="GO:0016787">
    <property type="term" value="F:hydrolase activity"/>
    <property type="evidence" value="ECO:0007669"/>
    <property type="project" value="UniProtKB-KW"/>
</dbReference>
<comment type="caution">
    <text evidence="4">The sequence shown here is derived from an EMBL/GenBank/DDBJ whole genome shotgun (WGS) entry which is preliminary data.</text>
</comment>
<evidence type="ECO:0000313" key="6">
    <source>
        <dbReference type="Proteomes" id="UP000014559"/>
    </source>
</evidence>
<dbReference type="EMBL" id="VMTP01000067">
    <property type="protein sequence ID" value="TVT80299.1"/>
    <property type="molecule type" value="Genomic_DNA"/>
</dbReference>
<name>S3UT00_9GAMM</name>
<dbReference type="EMBL" id="ATGK01000002">
    <property type="protein sequence ID" value="EPG42717.1"/>
    <property type="molecule type" value="Genomic_DNA"/>
</dbReference>
<dbReference type="GeneID" id="45419529"/>
<reference evidence="4 6" key="1">
    <citation type="submission" date="2013-06" db="EMBL/GenBank/DDBJ databases">
        <title>The Genome Sequence of Acinetobacter sp. NIPH 2036.</title>
        <authorList>
            <consortium name="The Broad Institute Genome Sequencing Platform"/>
            <consortium name="The Broad Institute Genome Sequencing Center for Infectious Disease"/>
            <person name="Cerqueira G."/>
            <person name="Feldgarden M."/>
            <person name="Courvalin P."/>
            <person name="Perichon B."/>
            <person name="Grillot-Courvalin C."/>
            <person name="Clermont D."/>
            <person name="Rocha E."/>
            <person name="Yoon E.-J."/>
            <person name="Nemec A."/>
            <person name="Young S.K."/>
            <person name="Zeng Q."/>
            <person name="Gargeya S."/>
            <person name="Fitzgerald M."/>
            <person name="Abouelleil A."/>
            <person name="Alvarado L."/>
            <person name="Berlin A.M."/>
            <person name="Chapman S.B."/>
            <person name="Dewar J."/>
            <person name="Goldberg J."/>
            <person name="Griggs A."/>
            <person name="Gujja S."/>
            <person name="Hansen M."/>
            <person name="Howarth C."/>
            <person name="Imamovic A."/>
            <person name="Larimer J."/>
            <person name="McCowan C."/>
            <person name="Murphy C."/>
            <person name="Pearson M."/>
            <person name="Priest M."/>
            <person name="Roberts A."/>
            <person name="Saif S."/>
            <person name="Shea T."/>
            <person name="Sykes S."/>
            <person name="Wortman J."/>
            <person name="Nusbaum C."/>
            <person name="Birren B."/>
        </authorList>
    </citation>
    <scope>NUCLEOTIDE SEQUENCE [LARGE SCALE GENOMIC DNA]</scope>
    <source>
        <strain evidence="4 6">NIPH 2036</strain>
    </source>
</reference>
<dbReference type="RefSeq" id="WP_005238049.1">
    <property type="nucleotide sequence ID" value="NZ_BGNT01000098.1"/>
</dbReference>
<dbReference type="Proteomes" id="UP000316981">
    <property type="component" value="Unassembled WGS sequence"/>
</dbReference>
<dbReference type="SUPFAM" id="SSF53933">
    <property type="entry name" value="Microbial ribonucleases"/>
    <property type="match status" value="1"/>
</dbReference>
<accession>S3UT00</accession>
<feature type="chain" id="PRO_5036286992" evidence="3">
    <location>
        <begin position="24"/>
        <end position="126"/>
    </location>
</feature>
<sequence length="126" mass="14559">MKMNIRSYPILIISVFFTSSVFAAIPDCGKLPDYVREFDRSMRVCVKNANMCGTGKDKIVTQVFSNNEGKLPKLKSPFSYVEGKYFEQGQFDKYNKFRLVVKVDGGNNFSERYYTSDHYITFCKLP</sequence>
<keyword evidence="1" id="KW-0540">Nuclease</keyword>
<dbReference type="AlphaFoldDB" id="S3UT00"/>
<dbReference type="Proteomes" id="UP000014559">
    <property type="component" value="Unassembled WGS sequence"/>
</dbReference>
<dbReference type="InterPro" id="IPR016191">
    <property type="entry name" value="Ribonuclease/ribotoxin"/>
</dbReference>
<organism evidence="4 6">
    <name type="scientific">Acinetobacter colistiniresistens</name>
    <dbReference type="NCBI Taxonomy" id="280145"/>
    <lineage>
        <taxon>Bacteria</taxon>
        <taxon>Pseudomonadati</taxon>
        <taxon>Pseudomonadota</taxon>
        <taxon>Gammaproteobacteria</taxon>
        <taxon>Moraxellales</taxon>
        <taxon>Moraxellaceae</taxon>
        <taxon>Acinetobacter</taxon>
    </lineage>
</organism>
<gene>
    <name evidence="4" type="ORF">F907_00141</name>
    <name evidence="5" type="ORF">FPV60_13205</name>
</gene>
<proteinExistence type="predicted"/>
<protein>
    <submittedName>
        <fullName evidence="4">Uncharacterized protein</fullName>
    </submittedName>
</protein>
<keyword evidence="2" id="KW-0378">Hydrolase</keyword>
<feature type="signal peptide" evidence="3">
    <location>
        <begin position="1"/>
        <end position="23"/>
    </location>
</feature>
<keyword evidence="3" id="KW-0732">Signal</keyword>
<dbReference type="GO" id="GO:0004540">
    <property type="term" value="F:RNA nuclease activity"/>
    <property type="evidence" value="ECO:0007669"/>
    <property type="project" value="InterPro"/>
</dbReference>
<evidence type="ECO:0000313" key="5">
    <source>
        <dbReference type="EMBL" id="TVT80299.1"/>
    </source>
</evidence>
<dbReference type="Gene3D" id="3.10.450.30">
    <property type="entry name" value="Microbial ribonucleases"/>
    <property type="match status" value="1"/>
</dbReference>
<evidence type="ECO:0000256" key="1">
    <source>
        <dbReference type="ARBA" id="ARBA00022722"/>
    </source>
</evidence>
<evidence type="ECO:0000256" key="2">
    <source>
        <dbReference type="ARBA" id="ARBA00022801"/>
    </source>
</evidence>
<reference evidence="5 7" key="2">
    <citation type="submission" date="2019-07" db="EMBL/GenBank/DDBJ databases">
        <title>Draft Genome Sequence of the first blaOXA-58-Harboring Acinetobacter colistiniresistens clinical isolate from Brazil.</title>
        <authorList>
            <person name="Favaro L.S."/>
            <person name="Paula-Petroli S.B."/>
            <person name="Moura C.F."/>
            <person name="Tognim M.C.B."/>
            <person name="Venancio E.J."/>
            <person name="Yamada-Ogatta S.F."/>
            <person name="Carrara-Marroni F.E."/>
        </authorList>
    </citation>
    <scope>NUCLEOTIDE SEQUENCE [LARGE SCALE GENOMIC DNA]</scope>
    <source>
        <strain evidence="5 7">DL</strain>
    </source>
</reference>
<evidence type="ECO:0000256" key="3">
    <source>
        <dbReference type="SAM" id="SignalP"/>
    </source>
</evidence>
<dbReference type="HOGENOM" id="CLU_1937309_0_0_6"/>
<evidence type="ECO:0000313" key="4">
    <source>
        <dbReference type="EMBL" id="EPG42717.1"/>
    </source>
</evidence>
<evidence type="ECO:0000313" key="7">
    <source>
        <dbReference type="Proteomes" id="UP000316981"/>
    </source>
</evidence>